<reference evidence="2 3" key="1">
    <citation type="submission" date="2020-07" db="EMBL/GenBank/DDBJ databases">
        <title>Sequencing the genomes of 1000 actinobacteria strains.</title>
        <authorList>
            <person name="Klenk H.-P."/>
        </authorList>
    </citation>
    <scope>NUCLEOTIDE SEQUENCE [LARGE SCALE GENOMIC DNA]</scope>
    <source>
        <strain evidence="2 3">DSM 44121</strain>
    </source>
</reference>
<keyword evidence="1" id="KW-0472">Membrane</keyword>
<dbReference type="RefSeq" id="WP_182614339.1">
    <property type="nucleotide sequence ID" value="NZ_BAAATF010000002.1"/>
</dbReference>
<keyword evidence="1" id="KW-0812">Transmembrane</keyword>
<keyword evidence="3" id="KW-1185">Reference proteome</keyword>
<name>A0A7W3PCE5_9MICO</name>
<dbReference type="AlphaFoldDB" id="A0A7W3PCE5"/>
<feature type="transmembrane region" description="Helical" evidence="1">
    <location>
        <begin position="72"/>
        <end position="98"/>
    </location>
</feature>
<sequence length="138" mass="14277">MIAVLGYLILPVIAFFSILDGSLVNVMGGRSSGSMPPVGGVAVAGTFVIPVLTWVITLALHRERRAHGEKAFDGVIINWVGGILVAGLVGATLGSYAFPLVSDYLQTHERASVADDGSVASGELSLEPALFEGLRVAA</sequence>
<organism evidence="2 3">
    <name type="scientific">Promicromonospora sukumoe</name>
    <dbReference type="NCBI Taxonomy" id="88382"/>
    <lineage>
        <taxon>Bacteria</taxon>
        <taxon>Bacillati</taxon>
        <taxon>Actinomycetota</taxon>
        <taxon>Actinomycetes</taxon>
        <taxon>Micrococcales</taxon>
        <taxon>Promicromonosporaceae</taxon>
        <taxon>Promicromonospora</taxon>
    </lineage>
</organism>
<proteinExistence type="predicted"/>
<accession>A0A7W3PCE5</accession>
<dbReference type="Proteomes" id="UP000540568">
    <property type="component" value="Unassembled WGS sequence"/>
</dbReference>
<evidence type="ECO:0000313" key="2">
    <source>
        <dbReference type="EMBL" id="MBA8806638.1"/>
    </source>
</evidence>
<dbReference type="EMBL" id="JACGWV010000001">
    <property type="protein sequence ID" value="MBA8806638.1"/>
    <property type="molecule type" value="Genomic_DNA"/>
</dbReference>
<protein>
    <submittedName>
        <fullName evidence="2">Uncharacterized protein</fullName>
    </submittedName>
</protein>
<feature type="transmembrane region" description="Helical" evidence="1">
    <location>
        <begin position="38"/>
        <end position="60"/>
    </location>
</feature>
<gene>
    <name evidence="2" type="ORF">FHX71_000580</name>
</gene>
<evidence type="ECO:0000313" key="3">
    <source>
        <dbReference type="Proteomes" id="UP000540568"/>
    </source>
</evidence>
<comment type="caution">
    <text evidence="2">The sequence shown here is derived from an EMBL/GenBank/DDBJ whole genome shotgun (WGS) entry which is preliminary data.</text>
</comment>
<evidence type="ECO:0000256" key="1">
    <source>
        <dbReference type="SAM" id="Phobius"/>
    </source>
</evidence>
<keyword evidence="1" id="KW-1133">Transmembrane helix</keyword>